<evidence type="ECO:0000256" key="2">
    <source>
        <dbReference type="SAM" id="Phobius"/>
    </source>
</evidence>
<keyword evidence="2" id="KW-0812">Transmembrane</keyword>
<keyword evidence="2" id="KW-1133">Transmembrane helix</keyword>
<comment type="subcellular location">
    <subcellularLocation>
        <location evidence="1">Cell membrane</location>
        <topology evidence="1">Multi-pass membrane protein</topology>
    </subcellularLocation>
</comment>
<dbReference type="AlphaFoldDB" id="A3DPK7"/>
<reference evidence="4 5" key="2">
    <citation type="journal article" date="2009" name="Stand. Genomic Sci.">
        <title>Complete genome sequence of Staphylothermus marinus Stetter and Fiala 1986 type strain F1.</title>
        <authorList>
            <person name="Anderson I.J."/>
            <person name="Sun H."/>
            <person name="Lapidus A."/>
            <person name="Copeland A."/>
            <person name="Glavina Del Rio T."/>
            <person name="Tice H."/>
            <person name="Dalin E."/>
            <person name="Lucas S."/>
            <person name="Barry K."/>
            <person name="Land M."/>
            <person name="Richardson P."/>
            <person name="Huber H."/>
            <person name="Kyrpides N.C."/>
        </authorList>
    </citation>
    <scope>NUCLEOTIDE SEQUENCE [LARGE SCALE GENOMIC DNA]</scope>
    <source>
        <strain evidence="5">ATCC 43588 / DSM 3639 / JCM 9404 / F1</strain>
    </source>
</reference>
<dbReference type="GO" id="GO:0006813">
    <property type="term" value="P:potassium ion transport"/>
    <property type="evidence" value="ECO:0007669"/>
    <property type="project" value="InterPro"/>
</dbReference>
<dbReference type="eggNOG" id="arCOG01958">
    <property type="taxonomic scope" value="Archaea"/>
</dbReference>
<name>A3DPK7_STAMF</name>
<dbReference type="KEGG" id="smr:Smar_1478"/>
<dbReference type="PROSITE" id="PS51201">
    <property type="entry name" value="RCK_N"/>
    <property type="match status" value="1"/>
</dbReference>
<dbReference type="InterPro" id="IPR050721">
    <property type="entry name" value="Trk_Ktr_HKT_K-transport"/>
</dbReference>
<dbReference type="SUPFAM" id="SSF81324">
    <property type="entry name" value="Voltage-gated potassium channels"/>
    <property type="match status" value="1"/>
</dbReference>
<dbReference type="Pfam" id="PF07885">
    <property type="entry name" value="Ion_trans_2"/>
    <property type="match status" value="1"/>
</dbReference>
<reference evidence="5" key="1">
    <citation type="journal article" date="2009" name="BMC Genomics">
        <title>The complete genome sequence of Staphylothermus marinus reveals differences in sulfur metabolism among heterotrophic Crenarchaeota.</title>
        <authorList>
            <person name="Anderson I.J."/>
            <person name="Dharmarajan L."/>
            <person name="Rodriguez J."/>
            <person name="Hooper S."/>
            <person name="Porat I."/>
            <person name="Ulrich L.E."/>
            <person name="Elkins J.G."/>
            <person name="Mavromatis K."/>
            <person name="Sun H."/>
            <person name="Land M."/>
            <person name="Lapidus A."/>
            <person name="Lucas S."/>
            <person name="Barry K."/>
            <person name="Huber H."/>
            <person name="Zhulin I.B."/>
            <person name="Whitman W.B."/>
            <person name="Mukhopadhyay B."/>
            <person name="Woese C."/>
            <person name="Bristow J."/>
            <person name="Kyrpides N."/>
        </authorList>
    </citation>
    <scope>NUCLEOTIDE SEQUENCE [LARGE SCALE GENOMIC DNA]</scope>
    <source>
        <strain evidence="5">ATCC 43588 / DSM 3639 / JCM 9404 / F1</strain>
    </source>
</reference>
<feature type="transmembrane region" description="Helical" evidence="2">
    <location>
        <begin position="6"/>
        <end position="22"/>
    </location>
</feature>
<dbReference type="PANTHER" id="PTHR43833:SF9">
    <property type="entry name" value="POTASSIUM CHANNEL PROTEIN YUGO-RELATED"/>
    <property type="match status" value="1"/>
</dbReference>
<dbReference type="InterPro" id="IPR013099">
    <property type="entry name" value="K_chnl_dom"/>
</dbReference>
<accession>A3DPK7</accession>
<evidence type="ECO:0000256" key="1">
    <source>
        <dbReference type="ARBA" id="ARBA00004651"/>
    </source>
</evidence>
<protein>
    <submittedName>
        <fullName evidence="4">TrkA-N domain protein</fullName>
    </submittedName>
</protein>
<dbReference type="InterPro" id="IPR036291">
    <property type="entry name" value="NAD(P)-bd_dom_sf"/>
</dbReference>
<dbReference type="EMBL" id="CP000575">
    <property type="protein sequence ID" value="ABN70567.1"/>
    <property type="molecule type" value="Genomic_DNA"/>
</dbReference>
<keyword evidence="5" id="KW-1185">Reference proteome</keyword>
<evidence type="ECO:0000259" key="3">
    <source>
        <dbReference type="PROSITE" id="PS51201"/>
    </source>
</evidence>
<evidence type="ECO:0000313" key="4">
    <source>
        <dbReference type="EMBL" id="ABN70567.1"/>
    </source>
</evidence>
<keyword evidence="2" id="KW-0472">Membrane</keyword>
<dbReference type="Gene3D" id="1.10.287.70">
    <property type="match status" value="1"/>
</dbReference>
<dbReference type="Proteomes" id="UP000000254">
    <property type="component" value="Chromosome"/>
</dbReference>
<dbReference type="GO" id="GO:0005886">
    <property type="term" value="C:plasma membrane"/>
    <property type="evidence" value="ECO:0007669"/>
    <property type="project" value="UniProtKB-SubCell"/>
</dbReference>
<feature type="transmembrane region" description="Helical" evidence="2">
    <location>
        <begin position="34"/>
        <end position="53"/>
    </location>
</feature>
<feature type="domain" description="RCK N-terminal" evidence="3">
    <location>
        <begin position="102"/>
        <end position="217"/>
    </location>
</feature>
<dbReference type="Pfam" id="PF02254">
    <property type="entry name" value="TrkA_N"/>
    <property type="match status" value="1"/>
</dbReference>
<dbReference type="InterPro" id="IPR036721">
    <property type="entry name" value="RCK_C_sf"/>
</dbReference>
<dbReference type="Gene3D" id="3.30.70.1450">
    <property type="entry name" value="Regulator of K+ conductance, C-terminal domain"/>
    <property type="match status" value="1"/>
</dbReference>
<dbReference type="Gene3D" id="3.40.50.720">
    <property type="entry name" value="NAD(P)-binding Rossmann-like Domain"/>
    <property type="match status" value="1"/>
</dbReference>
<organism evidence="4 5">
    <name type="scientific">Staphylothermus marinus (strain ATCC 43588 / DSM 3639 / JCM 9404 / F1)</name>
    <dbReference type="NCBI Taxonomy" id="399550"/>
    <lineage>
        <taxon>Archaea</taxon>
        <taxon>Thermoproteota</taxon>
        <taxon>Thermoprotei</taxon>
        <taxon>Desulfurococcales</taxon>
        <taxon>Desulfurococcaceae</taxon>
        <taxon>Staphylothermus</taxon>
    </lineage>
</organism>
<dbReference type="SUPFAM" id="SSF51735">
    <property type="entry name" value="NAD(P)-binding Rossmann-fold domains"/>
    <property type="match status" value="1"/>
</dbReference>
<dbReference type="InterPro" id="IPR003148">
    <property type="entry name" value="RCK_N"/>
</dbReference>
<dbReference type="HOGENOM" id="CLU_050982_1_0_2"/>
<dbReference type="PANTHER" id="PTHR43833">
    <property type="entry name" value="POTASSIUM CHANNEL PROTEIN 2-RELATED-RELATED"/>
    <property type="match status" value="1"/>
</dbReference>
<sequence length="318" mass="35785">MFYVVLFFVTTWFVNGLLFYYSEHIFAGREEIDIIASLYWSIITMATIGYGDITPVRGLGWLVAGFSAVMGILAYTLTVSVIADWFLSKSIRRSLGRAPLKNKKILVIGDSDSCREIIDELIANNYLDEVGWVTPREPRSISDVDFLVGDPSNAEVLKRAGIEKAEHVFLCLRDDSRTIHTTLLIKYLNPNINIYAVASDSKTEELVRAAGAKTVISTRMLGRTITSALFEPGVLLVLSDIISARGKGDLIQIKINKKLERKTIREIEEILNQDKKYRYRIIAYVKTNNEYIIAPNPETTVHENESLVAVKGEKENTT</sequence>
<feature type="transmembrane region" description="Helical" evidence="2">
    <location>
        <begin position="59"/>
        <end position="87"/>
    </location>
</feature>
<gene>
    <name evidence="4" type="ordered locus">Smar_1478</name>
</gene>
<evidence type="ECO:0000313" key="5">
    <source>
        <dbReference type="Proteomes" id="UP000000254"/>
    </source>
</evidence>
<dbReference type="PRINTS" id="PR00169">
    <property type="entry name" value="KCHANNEL"/>
</dbReference>
<proteinExistence type="predicted"/>